<name>A0A0G0QMY5_9BACT</name>
<gene>
    <name evidence="2" type="ORF">UT78_C0024G0004</name>
</gene>
<accession>A0A0G0QMY5</accession>
<dbReference type="PATRIC" id="fig|1618776.3.peg.790"/>
<evidence type="ECO:0008006" key="4">
    <source>
        <dbReference type="Google" id="ProtNLM"/>
    </source>
</evidence>
<protein>
    <recommendedName>
        <fullName evidence="4">Glucose/sorbosone dehydrogenase</fullName>
    </recommendedName>
</protein>
<reference evidence="2 3" key="1">
    <citation type="journal article" date="2015" name="Nature">
        <title>rRNA introns, odd ribosomes, and small enigmatic genomes across a large radiation of phyla.</title>
        <authorList>
            <person name="Brown C.T."/>
            <person name="Hug L.A."/>
            <person name="Thomas B.C."/>
            <person name="Sharon I."/>
            <person name="Castelle C.J."/>
            <person name="Singh A."/>
            <person name="Wilkins M.J."/>
            <person name="Williams K.H."/>
            <person name="Banfield J.F."/>
        </authorList>
    </citation>
    <scope>NUCLEOTIDE SEQUENCE [LARGE SCALE GENOMIC DNA]</scope>
</reference>
<keyword evidence="1" id="KW-1133">Transmembrane helix</keyword>
<feature type="transmembrane region" description="Helical" evidence="1">
    <location>
        <begin position="9"/>
        <end position="28"/>
    </location>
</feature>
<keyword evidence="1" id="KW-0472">Membrane</keyword>
<proteinExistence type="predicted"/>
<dbReference type="InterPro" id="IPR047676">
    <property type="entry name" value="FxLYD_dom"/>
</dbReference>
<keyword evidence="1" id="KW-0812">Transmembrane</keyword>
<organism evidence="2 3">
    <name type="scientific">Candidatus Nomurabacteria bacterium GW2011_GWF2_40_12</name>
    <dbReference type="NCBI Taxonomy" id="1618776"/>
    <lineage>
        <taxon>Bacteria</taxon>
        <taxon>Candidatus Nomuraibacteriota</taxon>
    </lineage>
</organism>
<sequence>MTWALKRQIFYVIVLLLFISVFGFLIIYPRLNKAPTCFDLKQNGDETGIDSGGSCLNADPTKVNEVSILWSRAFKVIPGRYNAVAYIVNHNKNTAAQKVNYRFRFADKNNIYIGKREGSTFIPPGGNFVVFEPGIDIGNSIPVYSTFEFTGKPSWLQVPENKISQLKILVSDIELKDVDTSPKLSAVVKNNSLFTIPNVGVIAILYDGSGNAISTSRTYLNKLSPLQSSDINFTWPEALPGVVVEQEIIPMYDIFSAKLE</sequence>
<evidence type="ECO:0000256" key="1">
    <source>
        <dbReference type="SAM" id="Phobius"/>
    </source>
</evidence>
<dbReference type="EMBL" id="LBYC01000024">
    <property type="protein sequence ID" value="KKR41518.1"/>
    <property type="molecule type" value="Genomic_DNA"/>
</dbReference>
<dbReference type="Proteomes" id="UP000034301">
    <property type="component" value="Unassembled WGS sequence"/>
</dbReference>
<evidence type="ECO:0000313" key="3">
    <source>
        <dbReference type="Proteomes" id="UP000034301"/>
    </source>
</evidence>
<comment type="caution">
    <text evidence="2">The sequence shown here is derived from an EMBL/GenBank/DDBJ whole genome shotgun (WGS) entry which is preliminary data.</text>
</comment>
<dbReference type="NCBIfam" id="NF038353">
    <property type="entry name" value="FxLYD_dom"/>
    <property type="match status" value="1"/>
</dbReference>
<dbReference type="AlphaFoldDB" id="A0A0G0QMY5"/>
<evidence type="ECO:0000313" key="2">
    <source>
        <dbReference type="EMBL" id="KKR41518.1"/>
    </source>
</evidence>